<feature type="region of interest" description="Disordered" evidence="5">
    <location>
        <begin position="876"/>
        <end position="932"/>
    </location>
</feature>
<reference evidence="7" key="2">
    <citation type="submission" date="2023-06" db="EMBL/GenBank/DDBJ databases">
        <authorList>
            <consortium name="Lawrence Berkeley National Laboratory"/>
            <person name="Mondo S.J."/>
            <person name="Hensen N."/>
            <person name="Bonometti L."/>
            <person name="Westerberg I."/>
            <person name="Brannstrom I.O."/>
            <person name="Guillou S."/>
            <person name="Cros-Aarteil S."/>
            <person name="Calhoun S."/>
            <person name="Haridas S."/>
            <person name="Kuo A."/>
            <person name="Pangilinan J."/>
            <person name="Riley R."/>
            <person name="Labutti K."/>
            <person name="Andreopoulos B."/>
            <person name="Lipzen A."/>
            <person name="Chen C."/>
            <person name="Yanf M."/>
            <person name="Daum C."/>
            <person name="Ng V."/>
            <person name="Clum A."/>
            <person name="Steindorff A."/>
            <person name="Ohm R."/>
            <person name="Martin F."/>
            <person name="Silar P."/>
            <person name="Natvig D."/>
            <person name="Lalanne C."/>
            <person name="Gautier V."/>
            <person name="Ament-Velasquez S.L."/>
            <person name="Kruys A."/>
            <person name="Hutchinson M.I."/>
            <person name="Powell A.J."/>
            <person name="Barry K."/>
            <person name="Miller A.N."/>
            <person name="Grigoriev I.V."/>
            <person name="Debuchy R."/>
            <person name="Gladieux P."/>
            <person name="Thoren M.H."/>
            <person name="Johannesson H."/>
        </authorList>
    </citation>
    <scope>NUCLEOTIDE SEQUENCE</scope>
    <source>
        <strain evidence="7">CBS 626.80</strain>
    </source>
</reference>
<dbReference type="InterPro" id="IPR003000">
    <property type="entry name" value="Sirtuin"/>
</dbReference>
<keyword evidence="3" id="KW-0520">NAD</keyword>
<accession>A0AAN6NRK1</accession>
<protein>
    <recommendedName>
        <fullName evidence="6">Deacetylase sirtuin-type domain-containing protein</fullName>
    </recommendedName>
</protein>
<gene>
    <name evidence="7" type="ORF">QBC32DRAFT_326022</name>
</gene>
<feature type="compositionally biased region" description="Low complexity" evidence="5">
    <location>
        <begin position="1149"/>
        <end position="1162"/>
    </location>
</feature>
<evidence type="ECO:0000256" key="2">
    <source>
        <dbReference type="ARBA" id="ARBA00022679"/>
    </source>
</evidence>
<sequence length="1389" mass="150926">MPTTHVEATSEALLQDIANALYKARKVVVITGAGISTNSGIPDFRSENGLYSLIQAQFDAAAEAKQDASQEPETSDRPPKRPRLDPREANDVGETIQVATTSTPENDTIDDGKDNNSTQVTTPSSKVTGNNGEPSDRPLQFPSSPPTLDFSHLRHDRGLCSSPLSSPPPVLLDPFRDSSTSRSSRSDSVSSDSDSQDPSSASTPLLTSQSSKNTLPNMKGKDLFDAQIWSCPVKTSVFYTFATNLRQKVRAAEPTTSHHFVSVLRDSRKLVRCYTQNIDQLEERVGLATSLELGAGSRYRFSTRKPAGGRPKDAADQGGSQEEDRPSSSQGQKENDCPPASQPPASQPPAASQPDALYQDSCSQPAAPNRGVECVFLHGSLAELRCFVCARTASWDEAERQADTLAGRQPECPHCAGATAAREERGKRALGVGKLRPDIVLYGEEHPHAHLISPLVQHDLSLGPDMLLILGTSMRVHGLKVLVKEFAKAVHDKGGKVVFVNFTKPPESVWSDVLDFWVQWDCDAWVGDLQNRKPALWLPPGTVLPEEDKAKASKAARKSSGGGETGKKKADKAVDKTTDNSEKAAEKDKAEKDKAQEPKQADKTDKPPTSNRRRRESDNDKGLKALVEAASTVQDQLAIEALSALKTHKVTPEEMRHHQELVETAETEMLPPPLPVLKALARRPTKPPREPKLNPGAKRPASVRDHKNNAAHLVWRIMGSLEVIRNLHSEGEKQVPGPVRVAVPVETTVKDKSRNKGRKVTANPHESRSLDEKDKPKVTGRKKPQPKEDSQPSIKVSANDAGGGNPPDQGDETQGDVEADSITAAVKTRKRKRNVTWKMIRGVETRVSLDKDGTEIALPPPHHPHATAVPVNMPIKAPQRPRSKTPQLAQPPAPQQTPTLAPATIPKNRALPEPKPKAPRNRTNSGASIPPHTAIHTTAIFTPTPLANLAVEVVDKYDAGFEETDRLIARYHELASGTQSAASTRASSPQPSQNKAVNEHQLPPLNMRNLNNAQTTVPRRSSTTSKGSRKRAKTGPANDLLKLQVLEPKFDTPGPLSENVLSPNVGSPPIGFNGPRGRMGSVHQQQGHNDQENQPPGQEQQGQQPVDQCQHQQQQVPTQGQPQYTGRNPFFYSDPLASHFSFPPRWGDQQQQPPQSQSQYQQAVPLPPADYPIRYWSTTALDMFFRPCMEAQKRPSHDQEQEPEPEQTQQQSMGLGIPEPSPISVSAPAPEAEALEPEVDDDPWIEAARRVRQRLPVPMGGDLSAAALAQLAVQGAAVQPPLPFSTILPARGVPARFYTPFQAWQQQRLEEIRLQGPPHEQEGQQQAVGMGSGTLGQTTEGQGSGPGAGQGQAQAQGQAPGCWPPPGWSAEEQLRQEAAMMLSSMRGSA</sequence>
<evidence type="ECO:0000256" key="3">
    <source>
        <dbReference type="ARBA" id="ARBA00023027"/>
    </source>
</evidence>
<feature type="region of interest" description="Disordered" evidence="5">
    <location>
        <begin position="536"/>
        <end position="621"/>
    </location>
</feature>
<reference evidence="7" key="1">
    <citation type="journal article" date="2023" name="Mol. Phylogenet. Evol.">
        <title>Genome-scale phylogeny and comparative genomics of the fungal order Sordariales.</title>
        <authorList>
            <person name="Hensen N."/>
            <person name="Bonometti L."/>
            <person name="Westerberg I."/>
            <person name="Brannstrom I.O."/>
            <person name="Guillou S."/>
            <person name="Cros-Aarteil S."/>
            <person name="Calhoun S."/>
            <person name="Haridas S."/>
            <person name="Kuo A."/>
            <person name="Mondo S."/>
            <person name="Pangilinan J."/>
            <person name="Riley R."/>
            <person name="LaButti K."/>
            <person name="Andreopoulos B."/>
            <person name="Lipzen A."/>
            <person name="Chen C."/>
            <person name="Yan M."/>
            <person name="Daum C."/>
            <person name="Ng V."/>
            <person name="Clum A."/>
            <person name="Steindorff A."/>
            <person name="Ohm R.A."/>
            <person name="Martin F."/>
            <person name="Silar P."/>
            <person name="Natvig D.O."/>
            <person name="Lalanne C."/>
            <person name="Gautier V."/>
            <person name="Ament-Velasquez S.L."/>
            <person name="Kruys A."/>
            <person name="Hutchinson M.I."/>
            <person name="Powell A.J."/>
            <person name="Barry K."/>
            <person name="Miller A.N."/>
            <person name="Grigoriev I.V."/>
            <person name="Debuchy R."/>
            <person name="Gladieux P."/>
            <person name="Hiltunen Thoren M."/>
            <person name="Johannesson H."/>
        </authorList>
    </citation>
    <scope>NUCLEOTIDE SEQUENCE</scope>
    <source>
        <strain evidence="7">CBS 626.80</strain>
    </source>
</reference>
<feature type="compositionally biased region" description="Acidic residues" evidence="5">
    <location>
        <begin position="809"/>
        <end position="819"/>
    </location>
</feature>
<dbReference type="GO" id="GO:0017136">
    <property type="term" value="F:histone deacetylase activity, NAD-dependent"/>
    <property type="evidence" value="ECO:0007669"/>
    <property type="project" value="TreeGrafter"/>
</dbReference>
<feature type="region of interest" description="Disordered" evidence="5">
    <location>
        <begin position="1317"/>
        <end position="1371"/>
    </location>
</feature>
<feature type="region of interest" description="Disordered" evidence="5">
    <location>
        <begin position="977"/>
        <end position="1163"/>
    </location>
</feature>
<dbReference type="Pfam" id="PF02146">
    <property type="entry name" value="SIR2"/>
    <property type="match status" value="3"/>
</dbReference>
<feature type="region of interest" description="Disordered" evidence="5">
    <location>
        <begin position="732"/>
        <end position="831"/>
    </location>
</feature>
<dbReference type="PANTHER" id="PTHR11085:SF8">
    <property type="entry name" value="NAD-DEPENDENT HISTONE DEACETYLASE HST3"/>
    <property type="match status" value="1"/>
</dbReference>
<keyword evidence="8" id="KW-1185">Reference proteome</keyword>
<dbReference type="InterPro" id="IPR029035">
    <property type="entry name" value="DHS-like_NAD/FAD-binding_dom"/>
</dbReference>
<keyword evidence="2" id="KW-0808">Transferase</keyword>
<comment type="caution">
    <text evidence="4">Lacks conserved residue(s) required for the propagation of feature annotation.</text>
</comment>
<dbReference type="GO" id="GO:0005634">
    <property type="term" value="C:nucleus"/>
    <property type="evidence" value="ECO:0007669"/>
    <property type="project" value="TreeGrafter"/>
</dbReference>
<proteinExistence type="inferred from homology"/>
<dbReference type="PANTHER" id="PTHR11085">
    <property type="entry name" value="NAD-DEPENDENT PROTEIN DEACYLASE SIRTUIN-5, MITOCHONDRIAL-RELATED"/>
    <property type="match status" value="1"/>
</dbReference>
<dbReference type="PROSITE" id="PS50305">
    <property type="entry name" value="SIRTUIN"/>
    <property type="match status" value="1"/>
</dbReference>
<feature type="compositionally biased region" description="Polar residues" evidence="5">
    <location>
        <begin position="1008"/>
        <end position="1018"/>
    </location>
</feature>
<feature type="compositionally biased region" description="Basic and acidic residues" evidence="5">
    <location>
        <begin position="1191"/>
        <end position="1200"/>
    </location>
</feature>
<feature type="region of interest" description="Disordered" evidence="5">
    <location>
        <begin position="683"/>
        <end position="705"/>
    </location>
</feature>
<dbReference type="EMBL" id="MU859173">
    <property type="protein sequence ID" value="KAK3950550.1"/>
    <property type="molecule type" value="Genomic_DNA"/>
</dbReference>
<dbReference type="SUPFAM" id="SSF52467">
    <property type="entry name" value="DHS-like NAD/FAD-binding domain"/>
    <property type="match status" value="1"/>
</dbReference>
<evidence type="ECO:0000256" key="5">
    <source>
        <dbReference type="SAM" id="MobiDB-lite"/>
    </source>
</evidence>
<evidence type="ECO:0000259" key="6">
    <source>
        <dbReference type="PROSITE" id="PS50305"/>
    </source>
</evidence>
<dbReference type="InterPro" id="IPR026590">
    <property type="entry name" value="Ssirtuin_cat_dom"/>
</dbReference>
<feature type="region of interest" description="Disordered" evidence="5">
    <location>
        <begin position="301"/>
        <end position="364"/>
    </location>
</feature>
<feature type="compositionally biased region" description="Polar residues" evidence="5">
    <location>
        <begin position="977"/>
        <end position="996"/>
    </location>
</feature>
<organism evidence="7 8">
    <name type="scientific">Pseudoneurospora amorphoporcata</name>
    <dbReference type="NCBI Taxonomy" id="241081"/>
    <lineage>
        <taxon>Eukaryota</taxon>
        <taxon>Fungi</taxon>
        <taxon>Dikarya</taxon>
        <taxon>Ascomycota</taxon>
        <taxon>Pezizomycotina</taxon>
        <taxon>Sordariomycetes</taxon>
        <taxon>Sordariomycetidae</taxon>
        <taxon>Sordariales</taxon>
        <taxon>Sordariaceae</taxon>
        <taxon>Pseudoneurospora</taxon>
    </lineage>
</organism>
<feature type="compositionally biased region" description="Low complexity" evidence="5">
    <location>
        <begin position="177"/>
        <end position="202"/>
    </location>
</feature>
<feature type="region of interest" description="Disordered" evidence="5">
    <location>
        <begin position="1191"/>
        <end position="1241"/>
    </location>
</feature>
<comment type="similarity">
    <text evidence="1">Belongs to the sirtuin family. Class I subfamily.</text>
</comment>
<feature type="compositionally biased region" description="Polar residues" evidence="5">
    <location>
        <begin position="203"/>
        <end position="216"/>
    </location>
</feature>
<name>A0AAN6NRK1_9PEZI</name>
<feature type="compositionally biased region" description="Polar residues" evidence="5">
    <location>
        <begin position="115"/>
        <end position="133"/>
    </location>
</feature>
<feature type="compositionally biased region" description="Low complexity" evidence="5">
    <location>
        <begin position="1222"/>
        <end position="1232"/>
    </location>
</feature>
<dbReference type="InterPro" id="IPR050134">
    <property type="entry name" value="NAD-dep_sirtuin_deacylases"/>
</dbReference>
<evidence type="ECO:0000256" key="4">
    <source>
        <dbReference type="PROSITE-ProRule" id="PRU00236"/>
    </source>
</evidence>
<feature type="region of interest" description="Disordered" evidence="5">
    <location>
        <begin position="61"/>
        <end position="217"/>
    </location>
</feature>
<evidence type="ECO:0000313" key="8">
    <source>
        <dbReference type="Proteomes" id="UP001303222"/>
    </source>
</evidence>
<feature type="compositionally biased region" description="Low complexity" evidence="5">
    <location>
        <begin position="1317"/>
        <end position="1326"/>
    </location>
</feature>
<evidence type="ECO:0000313" key="7">
    <source>
        <dbReference type="EMBL" id="KAK3950550.1"/>
    </source>
</evidence>
<feature type="compositionally biased region" description="Low complexity" evidence="5">
    <location>
        <begin position="1351"/>
        <end position="1361"/>
    </location>
</feature>
<dbReference type="Gene3D" id="3.40.50.1220">
    <property type="entry name" value="TPP-binding domain"/>
    <property type="match status" value="2"/>
</dbReference>
<feature type="compositionally biased region" description="Basic and acidic residues" evidence="5">
    <location>
        <begin position="62"/>
        <end position="90"/>
    </location>
</feature>
<feature type="compositionally biased region" description="Basic and acidic residues" evidence="5">
    <location>
        <begin position="565"/>
        <end position="606"/>
    </location>
</feature>
<feature type="domain" description="Deacetylase sirtuin-type" evidence="6">
    <location>
        <begin position="3"/>
        <end position="556"/>
    </location>
</feature>
<feature type="compositionally biased region" description="Low complexity" evidence="5">
    <location>
        <begin position="1092"/>
        <end position="1123"/>
    </location>
</feature>
<feature type="compositionally biased region" description="Polar residues" evidence="5">
    <location>
        <begin position="97"/>
        <end position="106"/>
    </location>
</feature>
<evidence type="ECO:0000256" key="1">
    <source>
        <dbReference type="ARBA" id="ARBA00006924"/>
    </source>
</evidence>
<dbReference type="Proteomes" id="UP001303222">
    <property type="component" value="Unassembled WGS sequence"/>
</dbReference>
<comment type="caution">
    <text evidence="7">The sequence shown here is derived from an EMBL/GenBank/DDBJ whole genome shotgun (WGS) entry which is preliminary data.</text>
</comment>
<dbReference type="GO" id="GO:0070403">
    <property type="term" value="F:NAD+ binding"/>
    <property type="evidence" value="ECO:0007669"/>
    <property type="project" value="InterPro"/>
</dbReference>
<feature type="compositionally biased region" description="Basic and acidic residues" evidence="5">
    <location>
        <begin position="765"/>
        <end position="777"/>
    </location>
</feature>